<protein>
    <submittedName>
        <fullName evidence="1">Uncharacterized protein</fullName>
    </submittedName>
</protein>
<dbReference type="Proteomes" id="UP000482960">
    <property type="component" value="Unassembled WGS sequence"/>
</dbReference>
<name>A0A6V8LGY0_9ACTN</name>
<accession>A0A6V8LGY0</accession>
<reference evidence="1 2" key="2">
    <citation type="submission" date="2020-03" db="EMBL/GenBank/DDBJ databases">
        <authorList>
            <person name="Ichikawa N."/>
            <person name="Kimura A."/>
            <person name="Kitahashi Y."/>
            <person name="Uohara A."/>
        </authorList>
    </citation>
    <scope>NUCLEOTIDE SEQUENCE [LARGE SCALE GENOMIC DNA]</scope>
    <source>
        <strain evidence="1 2">NBRC 108638</strain>
    </source>
</reference>
<dbReference type="AlphaFoldDB" id="A0A6V8LGY0"/>
<evidence type="ECO:0000313" key="2">
    <source>
        <dbReference type="Proteomes" id="UP000482960"/>
    </source>
</evidence>
<gene>
    <name evidence="1" type="ORF">Prum_091460</name>
</gene>
<proteinExistence type="predicted"/>
<comment type="caution">
    <text evidence="1">The sequence shown here is derived from an EMBL/GenBank/DDBJ whole genome shotgun (WGS) entry which is preliminary data.</text>
</comment>
<dbReference type="EMBL" id="BLPG01000001">
    <property type="protein sequence ID" value="GFJ95504.1"/>
    <property type="molecule type" value="Genomic_DNA"/>
</dbReference>
<reference evidence="1 2" key="1">
    <citation type="submission" date="2020-03" db="EMBL/GenBank/DDBJ databases">
        <title>Whole genome shotgun sequence of Phytohabitans rumicis NBRC 108638.</title>
        <authorList>
            <person name="Komaki H."/>
            <person name="Tamura T."/>
        </authorList>
    </citation>
    <scope>NUCLEOTIDE SEQUENCE [LARGE SCALE GENOMIC DNA]</scope>
    <source>
        <strain evidence="1 2">NBRC 108638</strain>
    </source>
</reference>
<evidence type="ECO:0000313" key="1">
    <source>
        <dbReference type="EMBL" id="GFJ95504.1"/>
    </source>
</evidence>
<organism evidence="1 2">
    <name type="scientific">Phytohabitans rumicis</name>
    <dbReference type="NCBI Taxonomy" id="1076125"/>
    <lineage>
        <taxon>Bacteria</taxon>
        <taxon>Bacillati</taxon>
        <taxon>Actinomycetota</taxon>
        <taxon>Actinomycetes</taxon>
        <taxon>Micromonosporales</taxon>
        <taxon>Micromonosporaceae</taxon>
    </lineage>
</organism>
<sequence length="186" mass="19591">MVSLWSGSYAILMAMRRLMVVLFAAVVAVVVAPAPARAATGGGWVPAPSAPVDVPAGVLCDFPMHSEPLVDEVRTRVLATHPDGSPKRQAFVGDLVVRVTNTATGAYVDVNASGSGLVVVQPGGTPTRNSTWYAVGPAGFGFREGGGDHPRGMWVFDGVYTVAFDANSYKRVTIYHGSERNICTEL</sequence>
<keyword evidence="2" id="KW-1185">Reference proteome</keyword>